<feature type="compositionally biased region" description="Polar residues" evidence="17">
    <location>
        <begin position="1186"/>
        <end position="1199"/>
    </location>
</feature>
<evidence type="ECO:0000256" key="12">
    <source>
        <dbReference type="ARBA" id="ARBA00022843"/>
    </source>
</evidence>
<evidence type="ECO:0000313" key="21">
    <source>
        <dbReference type="Proteomes" id="UP000694904"/>
    </source>
</evidence>
<dbReference type="PROSITE" id="PS51726">
    <property type="entry name" value="MYST_HAT"/>
    <property type="match status" value="1"/>
</dbReference>
<dbReference type="InterPro" id="IPR036388">
    <property type="entry name" value="WH-like_DNA-bd_sf"/>
</dbReference>
<feature type="compositionally biased region" description="Basic and acidic residues" evidence="17">
    <location>
        <begin position="1119"/>
        <end position="1130"/>
    </location>
</feature>
<dbReference type="Gene3D" id="1.10.10.10">
    <property type="entry name" value="Winged helix-like DNA-binding domain superfamily/Winged helix DNA-binding domain"/>
    <property type="match status" value="2"/>
</dbReference>
<feature type="compositionally biased region" description="Acidic residues" evidence="17">
    <location>
        <begin position="449"/>
        <end position="461"/>
    </location>
</feature>
<feature type="compositionally biased region" description="Polar residues" evidence="17">
    <location>
        <begin position="2155"/>
        <end position="2165"/>
    </location>
</feature>
<dbReference type="EC" id="2.3.1.48" evidence="3"/>
<keyword evidence="7" id="KW-0808">Transferase</keyword>
<dbReference type="SMART" id="SM00249">
    <property type="entry name" value="PHD"/>
    <property type="match status" value="2"/>
</dbReference>
<evidence type="ECO:0000256" key="3">
    <source>
        <dbReference type="ARBA" id="ARBA00013184"/>
    </source>
</evidence>
<dbReference type="InterPro" id="IPR011011">
    <property type="entry name" value="Znf_FYVE_PHD"/>
</dbReference>
<feature type="region of interest" description="Disordered" evidence="17">
    <location>
        <begin position="1362"/>
        <end position="1396"/>
    </location>
</feature>
<evidence type="ECO:0000256" key="16">
    <source>
        <dbReference type="ARBA" id="ARBA00048017"/>
    </source>
</evidence>
<keyword evidence="14" id="KW-0007">Acetylation</keyword>
<feature type="region of interest" description="Disordered" evidence="17">
    <location>
        <begin position="340"/>
        <end position="362"/>
    </location>
</feature>
<dbReference type="Gene3D" id="3.30.40.10">
    <property type="entry name" value="Zinc/RING finger domain, C3HC4 (zinc finger)"/>
    <property type="match status" value="1"/>
</dbReference>
<dbReference type="PANTHER" id="PTHR10615:SF217">
    <property type="entry name" value="HISTONE ACETYLTRANSFERASE"/>
    <property type="match status" value="1"/>
</dbReference>
<keyword evidence="10" id="KW-0863">Zinc-finger</keyword>
<feature type="compositionally biased region" description="Polar residues" evidence="17">
    <location>
        <begin position="1904"/>
        <end position="1916"/>
    </location>
</feature>
<feature type="compositionally biased region" description="Low complexity" evidence="17">
    <location>
        <begin position="2186"/>
        <end position="2203"/>
    </location>
</feature>
<keyword evidence="13" id="KW-0156">Chromatin regulator</keyword>
<dbReference type="Proteomes" id="UP000694904">
    <property type="component" value="Chromosome 5"/>
</dbReference>
<keyword evidence="5" id="KW-1017">Isopeptide bond</keyword>
<feature type="domain" description="H15" evidence="18">
    <location>
        <begin position="88"/>
        <end position="160"/>
    </location>
</feature>
<name>A0ABM1PMD9_DROAR</name>
<sequence>MRESAHEISMDTWKQWILDAISKIRSQKQRPSVQRICQAIGTHHKFHEDIVAEKLEKAVESGSVIKVYNKGLHSYKAPMAKRRIKVDKTTNLYKVVAKAVNDLGECEGSTIKNIENYIQKFNCIDLSPNVDFKAVIKASIKKAVDTGFLIQEGKLYKKGKSLTTPRKSAPETEILIKGEETCTHCSGNSQKNLNGIPEPLSSCKQCGISLHTTCANIAGKCKSQSYVLLYMLVTKGSLWKCQKCADCVVCKMRNRGPCLLQCFACKNHFHLTCLDTIPDKKPKHPYRCKSCLNVDHPKSLKREATNIKLEHDNERNVSYSNVSQKPHSNCKRQMIKREERLENPSTSQECVNNVAGHKQRKKNSIAVNNYEAQMKQKKIYRDTIINQISRKRTYSDLSSTTTSSESDDDEDDDDDKNAACDDQDESTSSDSCTSSSSESDSSDSSSDSSECDDDNDEEDYDTDKSTFKENIFENEKNIDFRSSSNDANSLVDASSENWGFAAVAKNPVDDKYIKNFKTMSYSNQPVANQAIDANKPNKYVSDKSDNVVNGTLPIKRSNGNVEKKRTVILKSMPLESTKLYMKNDDDIPYLTKETVLKCRMIEDQQQFPESRKKPVESSISNNTDFNCIGNPADENVDTVGPTKLFENQHLPPGVNQFDVNIYQEVLQKAVLKVSANHSEMPLEKSNSLIHCGQSPKSIEIGKWNIETWYSSPFPQEYARLAKLYLCEFCLKYTKSRSVLDRHQNKCIWKQPPGTEIFRQGDISVFEVDGNVNKIYCQNLCLLAKFFLDHKTLYYDVEPFLFYILTKNDQVGCHLVGYFSKEKHCSQKYNVSCILTLPQYQRQGYGRFLIDFSYLLSREEGQLGTPEKPLSDLGRLSYFSYWKSVVLEYLYKYRNNRTITFKDIAIKTGLAISDIALAFELLNFIKLRKNDGDIRYQINVKIDWKKVLLHHKKRAQSKTRIFIEADCLRWSPLMSVSKSPNFNIKPISNREYLSHQYMETSDDDFCKSKPEETTKPPANSTTESYKEKDLNRTFKPTSESTDKISHIKKDSHSETTQLPQTEAKRCKRAFEDITENSDSSDSKYSKKSSESSEFNMLTKRALRLAKRKDSIPHTNKRKHFERDNNVDHVEHNVPSQTDQQNTKETLDKSSVLQRATVQDVNVTKPVNIVPKLRGKKSNGKRDEESKTGSQNCNKIPSNESENAEVKKIIQDKQETEPEPQTVEKEKTPNDYCAEQVYDAVAKKTKKALFSETTPFEIKPTENTPPECKVEPKPTETEMVIESVSNIESKIQIPVKENIEPQKESSLVTPVEMEIEEKVPTNPKAAPESAKVAPVVECTETAPIVNEEKLEKLEKLEPIKDPIVKSSEEKPIKPDEAPIPTEKVTAAAPTPVAAPVSTTPKPLETVVTKNLDTKETKVESKPCVIPEQVETKIPEAPPIAVKCTRQLNTEADKVNTTNEKLIPLKTEVPLVQEVDTKQKINNKKAALETSVARTENTNTNALCKKPDAPNTGKMNVPDKDTNKPTQLLQVKEEEKPNVRVPSSSLPIRDKHQLKNNEHPQLQNSLTSQFPINQMPNYHHTSQYWQWDYYSYNLCNSATQKGQKQFHKDLATTMAYTHNFTQNLYQSANLAMQAHHQMHHPKDKQKVDRKISGKKEELAKAAANISTGNTARDDGHALNCNDYNVNQANIYDQKCSNQQKQFKATDHNQQIKAIDNAQNPIARHANANQAESGILLSSSLSREPSAAPTKQKSEHSSNIALGATRDDKIKVTQPILQSVNNHSNLQVSGQSDVNTNMPYNSESASNNAPIQQHYDCGINVQINMDSPASIGSAVNHGSENTNGLMHRQFSDCSMQNQSATTPMHMSIQNSHIQQQNNINMNLTPEGSPNLNIIGNAQHQHQNRKLAVQQTDIVASSPSASHREPTPKQIRNSNSSNNSQQRDSKVPTAGTTQNTHHQHSQSTVSNISKAQQQDGIGSLQFAQSGGQHGHQQNMQPLDYIPIPQISQNFSTNPSNYDIVGMPAVIQQRMSLNSSVHSLSNSHQRIEQPSSACAVNNFYLQNNMPSNEIVSNASRIPVSTTLGPPSSIANNDQSISSNSGGTTPAVVGHLCSLSKLQQLTNCLESQPCNTSPGAQSNLAPSPHHPIPPNSMTPPPHLIMQNRNVSTPPNMLQTQVTPLQYHKYYASNMNITPSTSTQNTNRNTRNTPSAPIQHTSAAISGSSNNRTANVHISPNLMSHYGAINSYRMSPQQSPPATAYSSGGEYPNSQIPMQMGVMNMQSQYQDACVLQRATQPNPMYPTYSPYLSLNSSIRR</sequence>
<keyword evidence="6" id="KW-0597">Phosphoprotein</keyword>
<dbReference type="Pfam" id="PF21524">
    <property type="entry name" value="SAMD1_WH"/>
    <property type="match status" value="1"/>
</dbReference>
<feature type="compositionally biased region" description="Polar residues" evidence="17">
    <location>
        <begin position="2122"/>
        <end position="2134"/>
    </location>
</feature>
<dbReference type="InterPro" id="IPR013083">
    <property type="entry name" value="Znf_RING/FYVE/PHD"/>
</dbReference>
<dbReference type="CDD" id="cd04301">
    <property type="entry name" value="NAT_SF"/>
    <property type="match status" value="1"/>
</dbReference>
<keyword evidence="9" id="KW-0677">Repeat</keyword>
<dbReference type="PROSITE" id="PS52014">
    <property type="entry name" value="SAMD1_WH"/>
    <property type="match status" value="1"/>
</dbReference>
<evidence type="ECO:0000256" key="8">
    <source>
        <dbReference type="ARBA" id="ARBA00022723"/>
    </source>
</evidence>
<evidence type="ECO:0000256" key="6">
    <source>
        <dbReference type="ARBA" id="ARBA00022553"/>
    </source>
</evidence>
<dbReference type="InterPro" id="IPR016181">
    <property type="entry name" value="Acyl_CoA_acyltransferase"/>
</dbReference>
<feature type="region of interest" description="Disordered" evidence="17">
    <location>
        <begin position="1002"/>
        <end position="1151"/>
    </location>
</feature>
<reference evidence="22" key="3">
    <citation type="submission" date="2025-08" db="UniProtKB">
        <authorList>
            <consortium name="RefSeq"/>
        </authorList>
    </citation>
    <scope>IDENTIFICATION</scope>
    <source>
        <tissue evidence="22">Whole organism</tissue>
    </source>
</reference>
<reference evidence="21" key="1">
    <citation type="journal article" date="1997" name="Nucleic Acids Res.">
        <title>tRNAscan-SE: a program for improved detection of transfer RNA genes in genomic sequence.</title>
        <authorList>
            <person name="Lowe T.M."/>
            <person name="Eddy S.R."/>
        </authorList>
    </citation>
    <scope>NUCLEOTIDE SEQUENCE [LARGE SCALE GENOMIC DNA]</scope>
</reference>
<dbReference type="InterPro" id="IPR005818">
    <property type="entry name" value="Histone_H1/H5_H15"/>
</dbReference>
<dbReference type="SUPFAM" id="SSF46785">
    <property type="entry name" value="Winged helix' DNA-binding domain"/>
    <property type="match status" value="1"/>
</dbReference>
<feature type="compositionally biased region" description="Polar residues" evidence="17">
    <location>
        <begin position="1132"/>
        <end position="1151"/>
    </location>
</feature>
<comment type="similarity">
    <text evidence="2">Belongs to the MYST (SAS/MOZ) family.</text>
</comment>
<evidence type="ECO:0000256" key="5">
    <source>
        <dbReference type="ARBA" id="ARBA00022499"/>
    </source>
</evidence>
<dbReference type="InterPro" id="IPR050603">
    <property type="entry name" value="MYST_HAT"/>
</dbReference>
<evidence type="ECO:0000256" key="17">
    <source>
        <dbReference type="SAM" id="MobiDB-lite"/>
    </source>
</evidence>
<dbReference type="RefSeq" id="XP_017868375.1">
    <property type="nucleotide sequence ID" value="XM_018012886.1"/>
</dbReference>
<dbReference type="SUPFAM" id="SSF55729">
    <property type="entry name" value="Acyl-CoA N-acyltransferases (Nat)"/>
    <property type="match status" value="1"/>
</dbReference>
<feature type="region of interest" description="Disordered" evidence="17">
    <location>
        <begin position="1498"/>
        <end position="1553"/>
    </location>
</feature>
<evidence type="ECO:0000256" key="10">
    <source>
        <dbReference type="ARBA" id="ARBA00022771"/>
    </source>
</evidence>
<evidence type="ECO:0000256" key="13">
    <source>
        <dbReference type="ARBA" id="ARBA00022853"/>
    </source>
</evidence>
<feature type="compositionally biased region" description="Acidic residues" evidence="17">
    <location>
        <begin position="405"/>
        <end position="427"/>
    </location>
</feature>
<feature type="compositionally biased region" description="Polar residues" evidence="17">
    <location>
        <begin position="1945"/>
        <end position="1970"/>
    </location>
</feature>
<feature type="compositionally biased region" description="Basic and acidic residues" evidence="17">
    <location>
        <begin position="1362"/>
        <end position="1374"/>
    </location>
</feature>
<feature type="compositionally biased region" description="Basic and acidic residues" evidence="17">
    <location>
        <begin position="1039"/>
        <end position="1052"/>
    </location>
</feature>
<feature type="compositionally biased region" description="Low complexity" evidence="17">
    <location>
        <begin position="428"/>
        <end position="448"/>
    </location>
</feature>
<feature type="compositionally biased region" description="Basic and acidic residues" evidence="17">
    <location>
        <begin position="1061"/>
        <end position="1070"/>
    </location>
</feature>
<evidence type="ECO:0000256" key="14">
    <source>
        <dbReference type="ARBA" id="ARBA00022990"/>
    </source>
</evidence>
<feature type="compositionally biased region" description="Basic and acidic residues" evidence="17">
    <location>
        <begin position="1003"/>
        <end position="1013"/>
    </location>
</feature>
<dbReference type="InterPro" id="IPR001965">
    <property type="entry name" value="Znf_PHD"/>
</dbReference>
<feature type="region of interest" description="Disordered" evidence="17">
    <location>
        <begin position="1736"/>
        <end position="1757"/>
    </location>
</feature>
<feature type="region of interest" description="Disordered" evidence="17">
    <location>
        <begin position="1165"/>
        <end position="1228"/>
    </location>
</feature>
<dbReference type="Gene3D" id="3.30.60.60">
    <property type="entry name" value="N-acetyl transferase-like"/>
    <property type="match status" value="1"/>
</dbReference>
<feature type="region of interest" description="Disordered" evidence="17">
    <location>
        <begin position="2184"/>
        <end position="2223"/>
    </location>
</feature>
<feature type="domain" description="MYST-type HAT" evidence="19">
    <location>
        <begin position="690"/>
        <end position="971"/>
    </location>
</feature>
<feature type="compositionally biased region" description="Low complexity" evidence="17">
    <location>
        <begin position="395"/>
        <end position="404"/>
    </location>
</feature>
<evidence type="ECO:0000259" key="18">
    <source>
        <dbReference type="PROSITE" id="PS51504"/>
    </source>
</evidence>
<dbReference type="InterPro" id="IPR036390">
    <property type="entry name" value="WH_DNA-bd_sf"/>
</dbReference>
<dbReference type="Gene3D" id="3.40.630.30">
    <property type="match status" value="1"/>
</dbReference>
<evidence type="ECO:0000259" key="19">
    <source>
        <dbReference type="PROSITE" id="PS51726"/>
    </source>
</evidence>
<feature type="compositionally biased region" description="Basic and acidic residues" evidence="17">
    <location>
        <begin position="1079"/>
        <end position="1089"/>
    </location>
</feature>
<comment type="catalytic activity">
    <reaction evidence="16">
        <text>L-lysyl-[protein] + acetyl-CoA = N(6)-acetyl-L-lysyl-[protein] + CoA + H(+)</text>
        <dbReference type="Rhea" id="RHEA:45948"/>
        <dbReference type="Rhea" id="RHEA-COMP:9752"/>
        <dbReference type="Rhea" id="RHEA-COMP:10731"/>
        <dbReference type="ChEBI" id="CHEBI:15378"/>
        <dbReference type="ChEBI" id="CHEBI:29969"/>
        <dbReference type="ChEBI" id="CHEBI:57287"/>
        <dbReference type="ChEBI" id="CHEBI:57288"/>
        <dbReference type="ChEBI" id="CHEBI:61930"/>
        <dbReference type="EC" id="2.3.1.48"/>
    </reaction>
</comment>
<keyword evidence="4" id="KW-0678">Repressor</keyword>
<dbReference type="SUPFAM" id="SSF57903">
    <property type="entry name" value="FYVE/PHD zinc finger"/>
    <property type="match status" value="1"/>
</dbReference>
<keyword evidence="12" id="KW-0832">Ubl conjugation</keyword>
<feature type="compositionally biased region" description="Low complexity" evidence="17">
    <location>
        <begin position="1378"/>
        <end position="1396"/>
    </location>
</feature>
<accession>A0ABM1PMD9</accession>
<evidence type="ECO:0000256" key="4">
    <source>
        <dbReference type="ARBA" id="ARBA00022491"/>
    </source>
</evidence>
<evidence type="ECO:0000256" key="11">
    <source>
        <dbReference type="ARBA" id="ARBA00022833"/>
    </source>
</evidence>
<dbReference type="InterPro" id="IPR048589">
    <property type="entry name" value="SAMD1-like_WH"/>
</dbReference>
<keyword evidence="8" id="KW-0479">Metal-binding</keyword>
<keyword evidence="11" id="KW-0862">Zinc</keyword>
<dbReference type="InterPro" id="IPR040706">
    <property type="entry name" value="Zf-MYST"/>
</dbReference>
<keyword evidence="15" id="KW-0539">Nucleus</keyword>
<reference evidence="21" key="2">
    <citation type="journal article" date="2016" name="G3 (Bethesda)">
        <title>Genome Evolution in Three Species of Cactophilic Drosophila.</title>
        <authorList>
            <person name="Sanchez-Flores A."/>
            <person name="Penazola F."/>
            <person name="Carpinteyro-Ponce J."/>
            <person name="Nazario-Yepiz N."/>
            <person name="Abreu-Goodger C."/>
            <person name="Machado C.A."/>
            <person name="Markow T.A."/>
        </authorList>
    </citation>
    <scope>NUCLEOTIDE SEQUENCE [LARGE SCALE GENOMIC DNA]</scope>
</reference>
<feature type="compositionally biased region" description="Basic and acidic residues" evidence="17">
    <location>
        <begin position="1202"/>
        <end position="1227"/>
    </location>
</feature>
<evidence type="ECO:0000313" key="22">
    <source>
        <dbReference type="RefSeq" id="XP_017868375.1"/>
    </source>
</evidence>
<dbReference type="Pfam" id="PF17772">
    <property type="entry name" value="zf-MYST"/>
    <property type="match status" value="1"/>
</dbReference>
<dbReference type="CDD" id="cd15489">
    <property type="entry name" value="PHD_SF"/>
    <property type="match status" value="1"/>
</dbReference>
<organism evidence="21 22">
    <name type="scientific">Drosophila arizonae</name>
    <name type="common">Fruit fly</name>
    <dbReference type="NCBI Taxonomy" id="7263"/>
    <lineage>
        <taxon>Eukaryota</taxon>
        <taxon>Metazoa</taxon>
        <taxon>Ecdysozoa</taxon>
        <taxon>Arthropoda</taxon>
        <taxon>Hexapoda</taxon>
        <taxon>Insecta</taxon>
        <taxon>Pterygota</taxon>
        <taxon>Neoptera</taxon>
        <taxon>Endopterygota</taxon>
        <taxon>Diptera</taxon>
        <taxon>Brachycera</taxon>
        <taxon>Muscomorpha</taxon>
        <taxon>Ephydroidea</taxon>
        <taxon>Drosophilidae</taxon>
        <taxon>Drosophila</taxon>
    </lineage>
</organism>
<dbReference type="InterPro" id="IPR002717">
    <property type="entry name" value="HAT_MYST-type"/>
</dbReference>
<evidence type="ECO:0000256" key="9">
    <source>
        <dbReference type="ARBA" id="ARBA00022737"/>
    </source>
</evidence>
<gene>
    <name evidence="22" type="primary">LOC108617175</name>
</gene>
<dbReference type="PROSITE" id="PS51504">
    <property type="entry name" value="H15"/>
    <property type="match status" value="1"/>
</dbReference>
<feature type="compositionally biased region" description="Polar residues" evidence="17">
    <location>
        <begin position="2204"/>
        <end position="2223"/>
    </location>
</feature>
<feature type="compositionally biased region" description="Pro residues" evidence="17">
    <location>
        <begin position="2137"/>
        <end position="2151"/>
    </location>
</feature>
<dbReference type="GeneID" id="108617175"/>
<comment type="subcellular location">
    <subcellularLocation>
        <location evidence="1">Nucleus</location>
    </subcellularLocation>
</comment>
<feature type="region of interest" description="Disordered" evidence="17">
    <location>
        <begin position="393"/>
        <end position="468"/>
    </location>
</feature>
<evidence type="ECO:0000256" key="1">
    <source>
        <dbReference type="ARBA" id="ARBA00004123"/>
    </source>
</evidence>
<dbReference type="Pfam" id="PF01853">
    <property type="entry name" value="MOZ_SAS"/>
    <property type="match status" value="1"/>
</dbReference>
<evidence type="ECO:0000259" key="20">
    <source>
        <dbReference type="PROSITE" id="PS52014"/>
    </source>
</evidence>
<protein>
    <recommendedName>
        <fullName evidence="3">histone acetyltransferase</fullName>
        <ecNumber evidence="3">2.3.1.48</ecNumber>
    </recommendedName>
</protein>
<proteinExistence type="inferred from homology"/>
<keyword evidence="21" id="KW-1185">Reference proteome</keyword>
<evidence type="ECO:0000256" key="2">
    <source>
        <dbReference type="ARBA" id="ARBA00010107"/>
    </source>
</evidence>
<dbReference type="PANTHER" id="PTHR10615">
    <property type="entry name" value="HISTONE ACETYLTRANSFERASE"/>
    <property type="match status" value="1"/>
</dbReference>
<feature type="region of interest" description="Disordered" evidence="17">
    <location>
        <begin position="2122"/>
        <end position="2165"/>
    </location>
</feature>
<evidence type="ECO:0000256" key="15">
    <source>
        <dbReference type="ARBA" id="ARBA00023242"/>
    </source>
</evidence>
<evidence type="ECO:0000256" key="7">
    <source>
        <dbReference type="ARBA" id="ARBA00022679"/>
    </source>
</evidence>
<feature type="domain" description="SAMD1-like winged helix (WH)" evidence="20">
    <location>
        <begin position="5"/>
        <end position="81"/>
    </location>
</feature>
<feature type="region of interest" description="Disordered" evidence="17">
    <location>
        <begin position="1895"/>
        <end position="1970"/>
    </location>
</feature>